<name>A0A1F7UZ79_9BACT</name>
<evidence type="ECO:0000256" key="4">
    <source>
        <dbReference type="ARBA" id="ARBA00022759"/>
    </source>
</evidence>
<proteinExistence type="inferred from homology"/>
<evidence type="ECO:0000313" key="9">
    <source>
        <dbReference type="Proteomes" id="UP000176932"/>
    </source>
</evidence>
<accession>A0A1F7UZ79</accession>
<keyword evidence="5" id="KW-0378">Hydrolase</keyword>
<comment type="similarity">
    <text evidence="1">Belongs to the HicA mRNA interferase family.</text>
</comment>
<evidence type="ECO:0000256" key="5">
    <source>
        <dbReference type="ARBA" id="ARBA00022801"/>
    </source>
</evidence>
<dbReference type="Proteomes" id="UP000176932">
    <property type="component" value="Unassembled WGS sequence"/>
</dbReference>
<keyword evidence="6" id="KW-0694">RNA-binding</keyword>
<dbReference type="GO" id="GO:0004519">
    <property type="term" value="F:endonuclease activity"/>
    <property type="evidence" value="ECO:0007669"/>
    <property type="project" value="UniProtKB-KW"/>
</dbReference>
<dbReference type="InterPro" id="IPR038570">
    <property type="entry name" value="HicA_sf"/>
</dbReference>
<reference evidence="8 9" key="1">
    <citation type="journal article" date="2016" name="Nat. Commun.">
        <title>Thousands of microbial genomes shed light on interconnected biogeochemical processes in an aquifer system.</title>
        <authorList>
            <person name="Anantharaman K."/>
            <person name="Brown C.T."/>
            <person name="Hug L.A."/>
            <person name="Sharon I."/>
            <person name="Castelle C.J."/>
            <person name="Probst A.J."/>
            <person name="Thomas B.C."/>
            <person name="Singh A."/>
            <person name="Wilkins M.J."/>
            <person name="Karaoz U."/>
            <person name="Brodie E.L."/>
            <person name="Williams K.H."/>
            <person name="Hubbard S.S."/>
            <person name="Banfield J.F."/>
        </authorList>
    </citation>
    <scope>NUCLEOTIDE SEQUENCE [LARGE SCALE GENOMIC DNA]</scope>
</reference>
<dbReference type="GO" id="GO:0016787">
    <property type="term" value="F:hydrolase activity"/>
    <property type="evidence" value="ECO:0007669"/>
    <property type="project" value="UniProtKB-KW"/>
</dbReference>
<keyword evidence="7" id="KW-0346">Stress response</keyword>
<dbReference type="InterPro" id="IPR012933">
    <property type="entry name" value="HicA_mRNA_interferase"/>
</dbReference>
<dbReference type="Pfam" id="PF07927">
    <property type="entry name" value="HicA_toxin"/>
    <property type="match status" value="1"/>
</dbReference>
<keyword evidence="3" id="KW-0540">Nuclease</keyword>
<dbReference type="SUPFAM" id="SSF54786">
    <property type="entry name" value="YcfA/nrd intein domain"/>
    <property type="match status" value="1"/>
</dbReference>
<evidence type="ECO:0000256" key="1">
    <source>
        <dbReference type="ARBA" id="ARBA00006620"/>
    </source>
</evidence>
<evidence type="ECO:0008006" key="10">
    <source>
        <dbReference type="Google" id="ProtNLM"/>
    </source>
</evidence>
<dbReference type="EMBL" id="MGEL01000003">
    <property type="protein sequence ID" value="OGL83539.1"/>
    <property type="molecule type" value="Genomic_DNA"/>
</dbReference>
<dbReference type="AlphaFoldDB" id="A0A1F7UZ79"/>
<sequence length="74" mass="8567">MQNSSKDTFGNRPLRRAGFDVDRQKRSHVVLVHREKALRLVVPVHNRDLKRGLLAGLLHRAGISIEEFFRLLKP</sequence>
<evidence type="ECO:0000256" key="6">
    <source>
        <dbReference type="ARBA" id="ARBA00022884"/>
    </source>
</evidence>
<evidence type="ECO:0000256" key="3">
    <source>
        <dbReference type="ARBA" id="ARBA00022722"/>
    </source>
</evidence>
<protein>
    <recommendedName>
        <fullName evidence="10">Addiction module toxin, HicA family</fullName>
    </recommendedName>
</protein>
<dbReference type="GO" id="GO:0003729">
    <property type="term" value="F:mRNA binding"/>
    <property type="evidence" value="ECO:0007669"/>
    <property type="project" value="InterPro"/>
</dbReference>
<comment type="caution">
    <text evidence="8">The sequence shown here is derived from an EMBL/GenBank/DDBJ whole genome shotgun (WGS) entry which is preliminary data.</text>
</comment>
<keyword evidence="2" id="KW-1277">Toxin-antitoxin system</keyword>
<evidence type="ECO:0000256" key="7">
    <source>
        <dbReference type="ARBA" id="ARBA00023016"/>
    </source>
</evidence>
<evidence type="ECO:0000256" key="2">
    <source>
        <dbReference type="ARBA" id="ARBA00022649"/>
    </source>
</evidence>
<dbReference type="Gene3D" id="3.30.920.30">
    <property type="entry name" value="Hypothetical protein"/>
    <property type="match status" value="1"/>
</dbReference>
<gene>
    <name evidence="8" type="ORF">A3B32_00760</name>
</gene>
<evidence type="ECO:0000313" key="8">
    <source>
        <dbReference type="EMBL" id="OGL83539.1"/>
    </source>
</evidence>
<keyword evidence="4" id="KW-0255">Endonuclease</keyword>
<organism evidence="8 9">
    <name type="scientific">Candidatus Uhrbacteria bacterium RIFCSPLOWO2_01_FULL_53_9</name>
    <dbReference type="NCBI Taxonomy" id="1802403"/>
    <lineage>
        <taxon>Bacteria</taxon>
        <taxon>Candidatus Uhriibacteriota</taxon>
    </lineage>
</organism>